<dbReference type="AlphaFoldDB" id="A0A949N7K3"/>
<feature type="chain" id="PRO_5036969580" description="Secreted protein" evidence="1">
    <location>
        <begin position="35"/>
        <end position="156"/>
    </location>
</feature>
<evidence type="ECO:0008006" key="4">
    <source>
        <dbReference type="Google" id="ProtNLM"/>
    </source>
</evidence>
<name>A0A949N7K3_9ACTN</name>
<feature type="signal peptide" evidence="1">
    <location>
        <begin position="1"/>
        <end position="34"/>
    </location>
</feature>
<protein>
    <recommendedName>
        <fullName evidence="4">Secreted protein</fullName>
    </recommendedName>
</protein>
<keyword evidence="3" id="KW-1185">Reference proteome</keyword>
<proteinExistence type="predicted"/>
<evidence type="ECO:0000313" key="2">
    <source>
        <dbReference type="EMBL" id="MBU7597531.1"/>
    </source>
</evidence>
<sequence length="156" mass="16219">MNGISRRLRSAAVASGLALSVGVGVTAGTGVATAAPGPDRASGGAAATCYGSATDVTFAMGSDEAAHTFGPYWTANPRKCGDINLRITTWGNASTLRSRICFKPTSGNDFCVPWKGLKKADTLNKWRVLATDVIPGTKYTIQLDFASGTFRGKLAD</sequence>
<organism evidence="2 3">
    <name type="scientific">Streptomyces tardus</name>
    <dbReference type="NCBI Taxonomy" id="2780544"/>
    <lineage>
        <taxon>Bacteria</taxon>
        <taxon>Bacillati</taxon>
        <taxon>Actinomycetota</taxon>
        <taxon>Actinomycetes</taxon>
        <taxon>Kitasatosporales</taxon>
        <taxon>Streptomycetaceae</taxon>
        <taxon>Streptomyces</taxon>
    </lineage>
</organism>
<keyword evidence="1" id="KW-0732">Signal</keyword>
<comment type="caution">
    <text evidence="2">The sequence shown here is derived from an EMBL/GenBank/DDBJ whole genome shotgun (WGS) entry which is preliminary data.</text>
</comment>
<gene>
    <name evidence="2" type="ORF">JGS22_007815</name>
</gene>
<evidence type="ECO:0000313" key="3">
    <source>
        <dbReference type="Proteomes" id="UP000694501"/>
    </source>
</evidence>
<evidence type="ECO:0000256" key="1">
    <source>
        <dbReference type="SAM" id="SignalP"/>
    </source>
</evidence>
<reference evidence="2" key="1">
    <citation type="submission" date="2021-06" db="EMBL/GenBank/DDBJ databases">
        <title>Sequencing of actinobacteria type strains.</title>
        <authorList>
            <person name="Nguyen G.-S."/>
            <person name="Wentzel A."/>
        </authorList>
    </citation>
    <scope>NUCLEOTIDE SEQUENCE</scope>
    <source>
        <strain evidence="2">P38-E01</strain>
    </source>
</reference>
<dbReference type="EMBL" id="JAELVF020000001">
    <property type="protein sequence ID" value="MBU7597531.1"/>
    <property type="molecule type" value="Genomic_DNA"/>
</dbReference>
<dbReference type="Proteomes" id="UP000694501">
    <property type="component" value="Unassembled WGS sequence"/>
</dbReference>
<dbReference type="RefSeq" id="WP_211042388.1">
    <property type="nucleotide sequence ID" value="NZ_JAELVF020000001.1"/>
</dbReference>
<accession>A0A949N7K3</accession>